<evidence type="ECO:0000256" key="1">
    <source>
        <dbReference type="ARBA" id="ARBA00022723"/>
    </source>
</evidence>
<feature type="compositionally biased region" description="Polar residues" evidence="6">
    <location>
        <begin position="680"/>
        <end position="690"/>
    </location>
</feature>
<dbReference type="SUPFAM" id="SSF57716">
    <property type="entry name" value="Glucocorticoid receptor-like (DNA-binding domain)"/>
    <property type="match status" value="4"/>
</dbReference>
<keyword evidence="3 5" id="KW-0862">Zinc</keyword>
<feature type="domain" description="LIM zinc-binding" evidence="7">
    <location>
        <begin position="762"/>
        <end position="821"/>
    </location>
</feature>
<dbReference type="AlphaFoldDB" id="A0A0C3ERJ0"/>
<dbReference type="STRING" id="1036808.A0A0C3ERJ0"/>
<feature type="compositionally biased region" description="Polar residues" evidence="6">
    <location>
        <begin position="724"/>
        <end position="750"/>
    </location>
</feature>
<feature type="region of interest" description="Disordered" evidence="6">
    <location>
        <begin position="126"/>
        <end position="244"/>
    </location>
</feature>
<feature type="compositionally biased region" description="Low complexity" evidence="6">
    <location>
        <begin position="204"/>
        <end position="217"/>
    </location>
</feature>
<reference evidence="9" key="2">
    <citation type="submission" date="2015-01" db="EMBL/GenBank/DDBJ databases">
        <title>Evolutionary Origins and Diversification of the Mycorrhizal Mutualists.</title>
        <authorList>
            <consortium name="DOE Joint Genome Institute"/>
            <consortium name="Mycorrhizal Genomics Consortium"/>
            <person name="Kohler A."/>
            <person name="Kuo A."/>
            <person name="Nagy L.G."/>
            <person name="Floudas D."/>
            <person name="Copeland A."/>
            <person name="Barry K.W."/>
            <person name="Cichocki N."/>
            <person name="Veneault-Fourrey C."/>
            <person name="LaButti K."/>
            <person name="Lindquist E.A."/>
            <person name="Lipzen A."/>
            <person name="Lundell T."/>
            <person name="Morin E."/>
            <person name="Murat C."/>
            <person name="Riley R."/>
            <person name="Ohm R."/>
            <person name="Sun H."/>
            <person name="Tunlid A."/>
            <person name="Henrissat B."/>
            <person name="Grigoriev I.V."/>
            <person name="Hibbett D.S."/>
            <person name="Martin F."/>
        </authorList>
    </citation>
    <scope>NUCLEOTIDE SEQUENCE [LARGE SCALE GENOMIC DNA]</scope>
    <source>
        <strain evidence="9">Foug A</strain>
    </source>
</reference>
<feature type="compositionally biased region" description="Pro residues" evidence="6">
    <location>
        <begin position="481"/>
        <end position="492"/>
    </location>
</feature>
<keyword evidence="9" id="KW-1185">Reference proteome</keyword>
<feature type="compositionally biased region" description="Low complexity" evidence="6">
    <location>
        <begin position="624"/>
        <end position="635"/>
    </location>
</feature>
<dbReference type="OrthoDB" id="15567at2759"/>
<feature type="compositionally biased region" description="Polar residues" evidence="6">
    <location>
        <begin position="526"/>
        <end position="535"/>
    </location>
</feature>
<feature type="compositionally biased region" description="Polar residues" evidence="6">
    <location>
        <begin position="56"/>
        <end position="74"/>
    </location>
</feature>
<sequence>MAYNHFQPLNQSQAHTLQHSTYPPSAPSTPTSPVGYSMPPGQSYDPRWYQRPPQQPSGFQYTNQQILPRSSHPQQRIDPPPQSQPFRPMPNSPPVQSGFSISSARPQVQNSYYTLLPAAANPASPLPPSSFHFPGPTTPRQVQHSVPSLPSTSPPNCSPRPLPTPKPRPESLPPPPRHLPQLQAPAPSRPAILTHSPSFASVDPPSSLSSPSSTTSSNGARRPLPTPQRYAKHTSLDLRARPSSPVKISIAEQLLPSLSRLPSKPSMRDVSGSDKKSDGNLSPTTSTQISTRSTAGDNKVSGLSSPTKFVPLWKREIQTSPSPVGNNAPAMERRSTVSGQSAPKVDAVRGSDTSDSIRRDRVQTSPTRRPLPLPQKDALPSSRGLAHTSTAPSMYTQAPASSFTGQENYLDADTEEPMVFADPEDGARTPSPQYGIRDLPQRSRTVIANRGNVADSVQLNDRPTSKDVGQRIRPVRSATLPHPPPSFPPQNPRVPVTSDTLSLINNRSGGGQSLTFRLAAMGLSEELSTSPTRQLPDSRFPENVPPPPRFPTAQSHPPKTPSVTNVNPVGPSRPAVTQNPPLPEKSLPSPRKDTYGAGFHQMSERQREKQPEFVDLDDAPPPSLRRSPSPMRPSSDNLRSIQISGSPPRRQWTPSKSSSAESPNRSDLRSRPADIPAISVSDNSGNGTITPSISVSAPAAPSISVSSSDLPSISFSPPQISISDPTSDTQSPRGSFGSKHTQVQETQGSKRTLPPLPQRTGLFCGGCGGSIIGRIVSAMGTRWHPGCFRCTICNELLEHVSSYEHGGKPYCHLDYHEEFAPRCFHCKTAIIDERFITLDDPALGKRMYHEQHFFCAECGDPFLAPSGNTSRTGELSVNGDGEFEDDNVCFTVYKGHPYCEVCHVRLRMPKCKSCKRSIRDGMRAVEALGGKWCWECFVCASCEKPFDDLAFFLRDNKPFCEPCFSLMLRNEV</sequence>
<feature type="compositionally biased region" description="Polar residues" evidence="6">
    <location>
        <begin position="636"/>
        <end position="645"/>
    </location>
</feature>
<feature type="region of interest" description="Disordered" evidence="6">
    <location>
        <begin position="457"/>
        <end position="497"/>
    </location>
</feature>
<dbReference type="GO" id="GO:0005634">
    <property type="term" value="C:nucleus"/>
    <property type="evidence" value="ECO:0007669"/>
    <property type="project" value="TreeGrafter"/>
</dbReference>
<name>A0A0C3ERJ0_9AGAM</name>
<protein>
    <recommendedName>
        <fullName evidence="7">LIM zinc-binding domain-containing protein</fullName>
    </recommendedName>
</protein>
<dbReference type="Pfam" id="PF00412">
    <property type="entry name" value="LIM"/>
    <property type="match status" value="2"/>
</dbReference>
<evidence type="ECO:0000313" key="9">
    <source>
        <dbReference type="Proteomes" id="UP000053989"/>
    </source>
</evidence>
<feature type="region of interest" description="Disordered" evidence="6">
    <location>
        <begin position="259"/>
        <end position="389"/>
    </location>
</feature>
<feature type="compositionally biased region" description="Polar residues" evidence="6">
    <location>
        <begin position="279"/>
        <end position="307"/>
    </location>
</feature>
<dbReference type="CDD" id="cd08368">
    <property type="entry name" value="LIM"/>
    <property type="match status" value="3"/>
</dbReference>
<feature type="compositionally biased region" description="Low complexity" evidence="6">
    <location>
        <begin position="20"/>
        <end position="33"/>
    </location>
</feature>
<evidence type="ECO:0000256" key="6">
    <source>
        <dbReference type="SAM" id="MobiDB-lite"/>
    </source>
</evidence>
<feature type="compositionally biased region" description="Polar residues" evidence="6">
    <location>
        <begin position="7"/>
        <end position="19"/>
    </location>
</feature>
<evidence type="ECO:0000259" key="7">
    <source>
        <dbReference type="PROSITE" id="PS50023"/>
    </source>
</evidence>
<feature type="region of interest" description="Disordered" evidence="6">
    <location>
        <begin position="525"/>
        <end position="757"/>
    </location>
</feature>
<gene>
    <name evidence="8" type="ORF">SCLCIDRAFT_1206907</name>
</gene>
<feature type="compositionally biased region" description="Pro residues" evidence="6">
    <location>
        <begin position="152"/>
        <end position="178"/>
    </location>
</feature>
<keyword evidence="1 5" id="KW-0479">Metal-binding</keyword>
<reference evidence="8 9" key="1">
    <citation type="submission" date="2014-04" db="EMBL/GenBank/DDBJ databases">
        <authorList>
            <consortium name="DOE Joint Genome Institute"/>
            <person name="Kuo A."/>
            <person name="Kohler A."/>
            <person name="Nagy L.G."/>
            <person name="Floudas D."/>
            <person name="Copeland A."/>
            <person name="Barry K.W."/>
            <person name="Cichocki N."/>
            <person name="Veneault-Fourrey C."/>
            <person name="LaButti K."/>
            <person name="Lindquist E.A."/>
            <person name="Lipzen A."/>
            <person name="Lundell T."/>
            <person name="Morin E."/>
            <person name="Murat C."/>
            <person name="Sun H."/>
            <person name="Tunlid A."/>
            <person name="Henrissat B."/>
            <person name="Grigoriev I.V."/>
            <person name="Hibbett D.S."/>
            <person name="Martin F."/>
            <person name="Nordberg H.P."/>
            <person name="Cantor M.N."/>
            <person name="Hua S.X."/>
        </authorList>
    </citation>
    <scope>NUCLEOTIDE SEQUENCE [LARGE SCALE GENOMIC DNA]</scope>
    <source>
        <strain evidence="8 9">Foug A</strain>
    </source>
</reference>
<feature type="compositionally biased region" description="Low complexity" evidence="6">
    <location>
        <begin position="691"/>
        <end position="723"/>
    </location>
</feature>
<keyword evidence="4 5" id="KW-0440">LIM domain</keyword>
<dbReference type="PROSITE" id="PS00478">
    <property type="entry name" value="LIM_DOMAIN_1"/>
    <property type="match status" value="1"/>
</dbReference>
<dbReference type="EMBL" id="KN822004">
    <property type="protein sequence ID" value="KIM70739.1"/>
    <property type="molecule type" value="Genomic_DNA"/>
</dbReference>
<dbReference type="InterPro" id="IPR001781">
    <property type="entry name" value="Znf_LIM"/>
</dbReference>
<feature type="domain" description="LIM zinc-binding" evidence="7">
    <location>
        <begin position="909"/>
        <end position="970"/>
    </location>
</feature>
<feature type="compositionally biased region" description="Pro residues" evidence="6">
    <location>
        <begin position="78"/>
        <end position="93"/>
    </location>
</feature>
<dbReference type="PROSITE" id="PS50023">
    <property type="entry name" value="LIM_DOMAIN_2"/>
    <property type="match status" value="2"/>
</dbReference>
<feature type="region of interest" description="Disordered" evidence="6">
    <location>
        <begin position="1"/>
        <end position="101"/>
    </location>
</feature>
<dbReference type="Proteomes" id="UP000053989">
    <property type="component" value="Unassembled WGS sequence"/>
</dbReference>
<evidence type="ECO:0000256" key="2">
    <source>
        <dbReference type="ARBA" id="ARBA00022737"/>
    </source>
</evidence>
<dbReference type="HOGENOM" id="CLU_012202_0_0_1"/>
<dbReference type="PANTHER" id="PTHR24205">
    <property type="entry name" value="FOUR AND A HALF LIM DOMAINS PROTEIN"/>
    <property type="match status" value="1"/>
</dbReference>
<organism evidence="8 9">
    <name type="scientific">Scleroderma citrinum Foug A</name>
    <dbReference type="NCBI Taxonomy" id="1036808"/>
    <lineage>
        <taxon>Eukaryota</taxon>
        <taxon>Fungi</taxon>
        <taxon>Dikarya</taxon>
        <taxon>Basidiomycota</taxon>
        <taxon>Agaricomycotina</taxon>
        <taxon>Agaricomycetes</taxon>
        <taxon>Agaricomycetidae</taxon>
        <taxon>Boletales</taxon>
        <taxon>Sclerodermatineae</taxon>
        <taxon>Sclerodermataceae</taxon>
        <taxon>Scleroderma</taxon>
    </lineage>
</organism>
<evidence type="ECO:0000256" key="5">
    <source>
        <dbReference type="PROSITE-ProRule" id="PRU00125"/>
    </source>
</evidence>
<accession>A0A0C3ERJ0</accession>
<feature type="compositionally biased region" description="Basic and acidic residues" evidence="6">
    <location>
        <begin position="602"/>
        <end position="612"/>
    </location>
</feature>
<evidence type="ECO:0000256" key="4">
    <source>
        <dbReference type="ARBA" id="ARBA00023038"/>
    </source>
</evidence>
<evidence type="ECO:0000256" key="3">
    <source>
        <dbReference type="ARBA" id="ARBA00022833"/>
    </source>
</evidence>
<dbReference type="InParanoid" id="A0A0C3ERJ0"/>
<keyword evidence="2" id="KW-0677">Repeat</keyword>
<dbReference type="Gene3D" id="2.10.110.10">
    <property type="entry name" value="Cysteine Rich Protein"/>
    <property type="match status" value="3"/>
</dbReference>
<feature type="compositionally biased region" description="Polar residues" evidence="6">
    <location>
        <begin position="552"/>
        <end position="567"/>
    </location>
</feature>
<dbReference type="PANTHER" id="PTHR24205:SF16">
    <property type="entry name" value="GH01042P-RELATED"/>
    <property type="match status" value="1"/>
</dbReference>
<dbReference type="GO" id="GO:0003712">
    <property type="term" value="F:transcription coregulator activity"/>
    <property type="evidence" value="ECO:0007669"/>
    <property type="project" value="TreeGrafter"/>
</dbReference>
<proteinExistence type="predicted"/>
<dbReference type="GO" id="GO:0046872">
    <property type="term" value="F:metal ion binding"/>
    <property type="evidence" value="ECO:0007669"/>
    <property type="project" value="UniProtKB-KW"/>
</dbReference>
<dbReference type="GO" id="GO:0030695">
    <property type="term" value="F:GTPase regulator activity"/>
    <property type="evidence" value="ECO:0007669"/>
    <property type="project" value="UniProtKB-ARBA"/>
</dbReference>
<feature type="compositionally biased region" description="Polar residues" evidence="6">
    <location>
        <begin position="138"/>
        <end position="151"/>
    </location>
</feature>
<evidence type="ECO:0000313" key="8">
    <source>
        <dbReference type="EMBL" id="KIM70739.1"/>
    </source>
</evidence>
<dbReference type="SMART" id="SM00132">
    <property type="entry name" value="LIM"/>
    <property type="match status" value="3"/>
</dbReference>
<feature type="compositionally biased region" description="Polar residues" evidence="6">
    <location>
        <begin position="652"/>
        <end position="663"/>
    </location>
</feature>